<feature type="compositionally biased region" description="Low complexity" evidence="5">
    <location>
        <begin position="1094"/>
        <end position="1106"/>
    </location>
</feature>
<proteinExistence type="predicted"/>
<keyword evidence="4" id="KW-0106">Calcium</keyword>
<sequence>MNCKKSPDVKDHAPLIAHPVRRLFLLPVLVSLVSRGLGASFDTVWQLGTDDNATAPFTVEVNGPNNPPGSATVKDDDYHFPTEPIANFERTISQGDPRKRVHFALTAAQASSASRLKITVDLFGGGAWTGQSVPGFSNHNVAITVNGKPVGGGNNLTWNTTLVFTVAASAVNAFAGNNILQIERTGGGTGGYIQFDYLKFEADADALSDADGDGIPLWFEEDFGLNPAANDSAPDTDGDGLSNLQEFHAGTNPTDPDSDNDGIPDGAETLTNSLLRDTDGDGLSDGEELAHGIDPLAKDSDADGHADNLEIEHGTDPVDDASRPFNFPNAVGLQFISEGLASAALPSHEPAGYFRLPWWNVTPGLPAWRTSGTTLSGSMTALKNNRGQTTSIGAAWTYHYAQNGLHKGPDDEKLFSGMIRSENNGSVITPAAVNLTGIPYASYDLIVYIGAIYPDNPADEQQHRRIGYVQRGTEQASRRYFGAASAPPFLKFTEATSTTAGDYKPANYVRFRNLSGATQSVSVQSPQVNTPVCIHGFQIIDMVIDSDADGMKDSTEVEFGFNPLVQDASADADNDGLSNSAEIAAGTDPHDPDTDKDGLKDGQEAAHGTSPLNPDSDGDTLTDGSEVTGDPFPSLPNDADSDNDGYSDAVERLYGSNPMSATNFPPSVPQWNAATNTWRWRIDNVRLLWNHSQSMLGAIAEDEAMLCEAVAQINAGGWSKQVGIGLRYVNGKLVHRFRCIEGVFHLSGQPATGFWDSDWNGTTDRTKSYGFSGFGEADDSKPLRMEFTAVRAANGSNSWTLNFVLADLTDPGNPVPLASKTWPNAVAADASLMSGNTNWTNASGTPGAFDVLIEPGVQAFITPNAVGTPDADSDGMPDAWENQHSFNPASASDATLDADSDGLSNLREFLAGTDPRDSDSDNDGASDGVELTHGSNPLAASSKPAGYDLTASISDLDGDGLSDAWVLWSGGIPRAPGADDDGDGMTNLEESQAGTDPDDSSSRFDLSSAFSGDDLHLSWTDLPLKAHAVQKSETLASWQALAGLPAPTISGGKRHLVIPANLLAVGKGYHRATINPLDSDGDGVEDWTEVNVTGTSPTSATSGGQTITRANGQPLSGDAVALLERMQGSASAGGTPGTSTAATPSATNAARFLMQSTFGPTAEDIAQVRSLGFSAWIDQQIALPVSTLTPYIKQIKADAAGPQVDPTYNLNTLDNFLFGNNVTTPFARNAVGKPDQLRQRVAFALSQILVVSRRDANLEEKPEGMANYYDMLSRNALGNYGDLLFDVALHPAMGWYLSHAGNQKPDPSIPRYPDENFARELMQLFSIGLWELNPDGSRKLDSHGEPIPTYDNGDITELARVFTGLYFVSPYGWGGGGWDDTHLTQPMVMHADRHDFGTKTLPGGFVVPAREENEANGMQDVRDAVDAIFRHPNTPVFVSRQLIQFLVTDNPSPAYIKRVQDVFVNDGSGTRGNLAAVVKAILLDPEARSQPLAPGSGKVREPVVRTMHLGRLFKLAEAHPDFVWWNWQENFYGFAKQEPLNSPSVFNFYTPVYQAPGEIRNGGMVSPGFQIIDTYSSVSFPNLMWKYLHQGFTSAWEWNYTLDYGDSLLLADNPATLVDHVNLLVCAGSMTTRTRGIILAAISSSQLTTKDRVALAVWLAMCSPEGTVQR</sequence>
<feature type="region of interest" description="Disordered" evidence="5">
    <location>
        <begin position="973"/>
        <end position="1007"/>
    </location>
</feature>
<dbReference type="InterPro" id="IPR014917">
    <property type="entry name" value="DUF1800"/>
</dbReference>
<dbReference type="Pfam" id="PF18884">
    <property type="entry name" value="TSP3_bac"/>
    <property type="match status" value="8"/>
</dbReference>
<dbReference type="EMBL" id="JAPDDR010000001">
    <property type="protein sequence ID" value="MCW1911980.1"/>
    <property type="molecule type" value="Genomic_DNA"/>
</dbReference>
<evidence type="ECO:0000313" key="6">
    <source>
        <dbReference type="EMBL" id="MCW1911980.1"/>
    </source>
</evidence>
<feature type="region of interest" description="Disordered" evidence="5">
    <location>
        <begin position="226"/>
        <end position="323"/>
    </location>
</feature>
<feature type="region of interest" description="Disordered" evidence="5">
    <location>
        <begin position="1094"/>
        <end position="1113"/>
    </location>
</feature>
<organism evidence="6 7">
    <name type="scientific">Luteolibacter rhizosphaerae</name>
    <dbReference type="NCBI Taxonomy" id="2989719"/>
    <lineage>
        <taxon>Bacteria</taxon>
        <taxon>Pseudomonadati</taxon>
        <taxon>Verrucomicrobiota</taxon>
        <taxon>Verrucomicrobiia</taxon>
        <taxon>Verrucomicrobiales</taxon>
        <taxon>Verrucomicrobiaceae</taxon>
        <taxon>Luteolibacter</taxon>
    </lineage>
</organism>
<dbReference type="RefSeq" id="WP_264509943.1">
    <property type="nucleotide sequence ID" value="NZ_JAPDDR010000001.1"/>
</dbReference>
<feature type="region of interest" description="Disordered" evidence="5">
    <location>
        <begin position="863"/>
        <end position="943"/>
    </location>
</feature>
<evidence type="ECO:0000256" key="5">
    <source>
        <dbReference type="SAM" id="MobiDB-lite"/>
    </source>
</evidence>
<dbReference type="SUPFAM" id="SSF103647">
    <property type="entry name" value="TSP type-3 repeat"/>
    <property type="match status" value="1"/>
</dbReference>
<keyword evidence="3" id="KW-0732">Signal</keyword>
<gene>
    <name evidence="6" type="ORF">OJ996_00235</name>
</gene>
<feature type="compositionally biased region" description="Basic and acidic residues" evidence="5">
    <location>
        <begin position="588"/>
        <end position="604"/>
    </location>
</feature>
<dbReference type="Proteomes" id="UP001165653">
    <property type="component" value="Unassembled WGS sequence"/>
</dbReference>
<evidence type="ECO:0000256" key="2">
    <source>
        <dbReference type="ARBA" id="ARBA00022525"/>
    </source>
</evidence>
<feature type="region of interest" description="Disordered" evidence="5">
    <location>
        <begin position="568"/>
        <end position="651"/>
    </location>
</feature>
<accession>A0ABT3FWL0</accession>
<evidence type="ECO:0000313" key="7">
    <source>
        <dbReference type="Proteomes" id="UP001165653"/>
    </source>
</evidence>
<dbReference type="Pfam" id="PF08811">
    <property type="entry name" value="DUF1800"/>
    <property type="match status" value="1"/>
</dbReference>
<dbReference type="InterPro" id="IPR059100">
    <property type="entry name" value="TSP3_bac"/>
</dbReference>
<feature type="compositionally biased region" description="Low complexity" evidence="5">
    <location>
        <begin position="889"/>
        <end position="904"/>
    </location>
</feature>
<protein>
    <submittedName>
        <fullName evidence="6">DUF1800 family protein</fullName>
    </submittedName>
</protein>
<keyword evidence="2" id="KW-0964">Secreted</keyword>
<dbReference type="PANTHER" id="PTHR37467">
    <property type="entry name" value="EXPORTED CALCIUM-BINDING GLYCOPROTEIN-RELATED"/>
    <property type="match status" value="1"/>
</dbReference>
<evidence type="ECO:0000256" key="4">
    <source>
        <dbReference type="ARBA" id="ARBA00022837"/>
    </source>
</evidence>
<name>A0ABT3FWL0_9BACT</name>
<reference evidence="6" key="1">
    <citation type="submission" date="2022-10" db="EMBL/GenBank/DDBJ databases">
        <title>Luteolibacter sp. GHJ8, whole genome shotgun sequencing project.</title>
        <authorList>
            <person name="Zhao G."/>
            <person name="Shen L."/>
        </authorList>
    </citation>
    <scope>NUCLEOTIDE SEQUENCE</scope>
    <source>
        <strain evidence="6">GHJ8</strain>
    </source>
</reference>
<dbReference type="PANTHER" id="PTHR37467:SF1">
    <property type="entry name" value="EXPORTED CALCIUM-BINDING GLYCOPROTEIN"/>
    <property type="match status" value="1"/>
</dbReference>
<feature type="compositionally biased region" description="Basic and acidic residues" evidence="5">
    <location>
        <begin position="288"/>
        <end position="322"/>
    </location>
</feature>
<comment type="caution">
    <text evidence="6">The sequence shown here is derived from an EMBL/GenBank/DDBJ whole genome shotgun (WGS) entry which is preliminary data.</text>
</comment>
<evidence type="ECO:0000256" key="3">
    <source>
        <dbReference type="ARBA" id="ARBA00022729"/>
    </source>
</evidence>
<dbReference type="Gene3D" id="4.10.1080.10">
    <property type="entry name" value="TSP type-3 repeat"/>
    <property type="match status" value="2"/>
</dbReference>
<dbReference type="InterPro" id="IPR028974">
    <property type="entry name" value="TSP_type-3_rpt"/>
</dbReference>
<dbReference type="InterPro" id="IPR053180">
    <property type="entry name" value="Ca-binding_acidic-repeat"/>
</dbReference>
<evidence type="ECO:0000256" key="1">
    <source>
        <dbReference type="ARBA" id="ARBA00004613"/>
    </source>
</evidence>
<keyword evidence="7" id="KW-1185">Reference proteome</keyword>
<comment type="subcellular location">
    <subcellularLocation>
        <location evidence="1">Secreted</location>
    </subcellularLocation>
</comment>